<dbReference type="KEGG" id="jde:Jden_1112"/>
<dbReference type="Pfam" id="PF01960">
    <property type="entry name" value="ArgJ"/>
    <property type="match status" value="1"/>
</dbReference>
<dbReference type="PANTHER" id="PTHR23100">
    <property type="entry name" value="ARGININE BIOSYNTHESIS BIFUNCTIONAL PROTEIN ARGJ"/>
    <property type="match status" value="1"/>
</dbReference>
<evidence type="ECO:0000256" key="2">
    <source>
        <dbReference type="ARBA" id="ARBA00006774"/>
    </source>
</evidence>
<evidence type="ECO:0000256" key="4">
    <source>
        <dbReference type="ARBA" id="ARBA00022490"/>
    </source>
</evidence>
<feature type="active site" description="Nucleophile" evidence="8">
    <location>
        <position position="179"/>
    </location>
</feature>
<evidence type="ECO:0000256" key="1">
    <source>
        <dbReference type="ARBA" id="ARBA00004496"/>
    </source>
</evidence>
<dbReference type="STRING" id="471856.Jden_1112"/>
<accession>C7R3R1</accession>
<dbReference type="EMBL" id="CP001706">
    <property type="protein sequence ID" value="ACV08768.1"/>
    <property type="molecule type" value="Genomic_DNA"/>
</dbReference>
<dbReference type="GO" id="GO:0004042">
    <property type="term" value="F:L-glutamate N-acetyltransferase activity"/>
    <property type="evidence" value="ECO:0007669"/>
    <property type="project" value="UniProtKB-UniRule"/>
</dbReference>
<reference evidence="9 10" key="1">
    <citation type="journal article" date="2009" name="Stand. Genomic Sci.">
        <title>Complete genome sequence of Jonesia denitrificans type strain (Prevot 55134).</title>
        <authorList>
            <person name="Pukall R."/>
            <person name="Gehrich-Schroter G."/>
            <person name="Lapidus A."/>
            <person name="Nolan M."/>
            <person name="Glavina Del Rio T."/>
            <person name="Lucas S."/>
            <person name="Chen F."/>
            <person name="Tice H."/>
            <person name="Pitluck S."/>
            <person name="Cheng J.F."/>
            <person name="Copeland A."/>
            <person name="Saunders E."/>
            <person name="Brettin T."/>
            <person name="Detter J.C."/>
            <person name="Bruce D."/>
            <person name="Goodwin L."/>
            <person name="Pati A."/>
            <person name="Ivanova N."/>
            <person name="Mavromatis K."/>
            <person name="Ovchinnikova G."/>
            <person name="Chen A."/>
            <person name="Palaniappan K."/>
            <person name="Land M."/>
            <person name="Hauser L."/>
            <person name="Chang Y.J."/>
            <person name="Jeffries C.D."/>
            <person name="Chain P."/>
            <person name="Goker M."/>
            <person name="Bristow J."/>
            <person name="Eisen J.A."/>
            <person name="Markowitz V."/>
            <person name="Hugenholtz P."/>
            <person name="Kyrpides N.C."/>
            <person name="Klenk H.P."/>
            <person name="Han C."/>
        </authorList>
    </citation>
    <scope>NUCLEOTIDE SEQUENCE [LARGE SCALE GENOMIC DNA]</scope>
    <source>
        <strain evidence="10">ATCC 14870 / DSM 20603 / BCRC 15368 / CIP 55.134 / JCM 11481 / NBRC 15587 / NCTC 10816 / Prevot 55134</strain>
    </source>
</reference>
<dbReference type="UniPathway" id="UPA00068">
    <property type="reaction ID" value="UER00106"/>
</dbReference>
<dbReference type="GO" id="GO:0005737">
    <property type="term" value="C:cytoplasm"/>
    <property type="evidence" value="ECO:0007669"/>
    <property type="project" value="UniProtKB-SubCell"/>
</dbReference>
<dbReference type="InterPro" id="IPR002813">
    <property type="entry name" value="Arg_biosynth_ArgJ"/>
</dbReference>
<feature type="binding site" evidence="8">
    <location>
        <position position="259"/>
    </location>
    <ligand>
        <name>substrate</name>
    </ligand>
</feature>
<name>C7R3R1_JONDD</name>
<evidence type="ECO:0000256" key="6">
    <source>
        <dbReference type="ARBA" id="ARBA00022813"/>
    </source>
</evidence>
<dbReference type="GO" id="GO:0004358">
    <property type="term" value="F:L-glutamate N-acetyltransferase activity, acting on acetyl-L-ornithine as donor"/>
    <property type="evidence" value="ECO:0007669"/>
    <property type="project" value="UniProtKB-UniRule"/>
</dbReference>
<keyword evidence="8" id="KW-0511">Multifunctional enzyme</keyword>
<dbReference type="OrthoDB" id="9804242at2"/>
<dbReference type="RefSeq" id="WP_015771396.1">
    <property type="nucleotide sequence ID" value="NC_013174.1"/>
</dbReference>
<keyword evidence="5 8" id="KW-0808">Transferase</keyword>
<feature type="binding site" evidence="8">
    <location>
        <position position="168"/>
    </location>
    <ligand>
        <name>substrate</name>
    </ligand>
</feature>
<evidence type="ECO:0000313" key="9">
    <source>
        <dbReference type="EMBL" id="ACV08768.1"/>
    </source>
</evidence>
<feature type="chain" id="PRO_5023480856" description="Arginine biosynthesis bifunctional protein ArgJ alpha chain" evidence="8">
    <location>
        <begin position="1"/>
        <end position="178"/>
    </location>
</feature>
<feature type="binding site" evidence="8">
    <location>
        <position position="388"/>
    </location>
    <ligand>
        <name>substrate</name>
    </ligand>
</feature>
<evidence type="ECO:0000256" key="5">
    <source>
        <dbReference type="ARBA" id="ARBA00022679"/>
    </source>
</evidence>
<comment type="subcellular location">
    <subcellularLocation>
        <location evidence="1 8">Cytoplasm</location>
    </subcellularLocation>
</comment>
<dbReference type="eggNOG" id="COG1364">
    <property type="taxonomic scope" value="Bacteria"/>
</dbReference>
<dbReference type="NCBIfam" id="TIGR00120">
    <property type="entry name" value="ArgJ"/>
    <property type="match status" value="1"/>
</dbReference>
<organism evidence="9 10">
    <name type="scientific">Jonesia denitrificans (strain ATCC 14870 / DSM 20603 / BCRC 15368 / CIP 55.134 / JCM 11481 / NBRC 15587 / NCTC 10816 / Prevot 55134)</name>
    <name type="common">Listeria denitrificans</name>
    <dbReference type="NCBI Taxonomy" id="471856"/>
    <lineage>
        <taxon>Bacteria</taxon>
        <taxon>Bacillati</taxon>
        <taxon>Actinomycetota</taxon>
        <taxon>Actinomycetes</taxon>
        <taxon>Micrococcales</taxon>
        <taxon>Jonesiaceae</taxon>
        <taxon>Jonesia</taxon>
    </lineage>
</organism>
<keyword evidence="8" id="KW-0028">Amino-acid biosynthesis</keyword>
<keyword evidence="4 8" id="KW-0963">Cytoplasm</keyword>
<comment type="catalytic activity">
    <reaction evidence="8">
        <text>N(2)-acetyl-L-ornithine + L-glutamate = N-acetyl-L-glutamate + L-ornithine</text>
        <dbReference type="Rhea" id="RHEA:15349"/>
        <dbReference type="ChEBI" id="CHEBI:29985"/>
        <dbReference type="ChEBI" id="CHEBI:44337"/>
        <dbReference type="ChEBI" id="CHEBI:46911"/>
        <dbReference type="ChEBI" id="CHEBI:57805"/>
        <dbReference type="EC" id="2.3.1.35"/>
    </reaction>
</comment>
<gene>
    <name evidence="8" type="primary">argJ</name>
    <name evidence="9" type="ordered locus">Jden_1112</name>
</gene>
<dbReference type="InterPro" id="IPR016117">
    <property type="entry name" value="ArgJ-like_dom_sf"/>
</dbReference>
<dbReference type="Gene3D" id="3.60.70.12">
    <property type="entry name" value="L-amino peptidase D-ALA esterase/amidase"/>
    <property type="match status" value="1"/>
</dbReference>
<feature type="binding site" evidence="8">
    <location>
        <position position="383"/>
    </location>
    <ligand>
        <name>substrate</name>
    </ligand>
</feature>
<feature type="chain" id="PRO_5023480857" description="Arginine biosynthesis bifunctional protein ArgJ beta chain" evidence="8">
    <location>
        <begin position="179"/>
        <end position="388"/>
    </location>
</feature>
<keyword evidence="8" id="KW-0055">Arginine biosynthesis</keyword>
<comment type="subunit">
    <text evidence="3 8">Heterotetramer of two alpha and two beta chains.</text>
</comment>
<feature type="site" description="Involved in the stabilization of negative charge on the oxyanion by the formation of the oxyanion hole" evidence="8">
    <location>
        <position position="110"/>
    </location>
</feature>
<feature type="binding site" evidence="8">
    <location>
        <position position="179"/>
    </location>
    <ligand>
        <name>substrate</name>
    </ligand>
</feature>
<evidence type="ECO:0000256" key="7">
    <source>
        <dbReference type="ARBA" id="ARBA00023315"/>
    </source>
</evidence>
<feature type="site" description="Cleavage; by autolysis" evidence="8">
    <location>
        <begin position="178"/>
        <end position="179"/>
    </location>
</feature>
<feature type="site" description="Involved in the stabilization of negative charge on the oxyanion by the formation of the oxyanion hole" evidence="8">
    <location>
        <position position="109"/>
    </location>
</feature>
<proteinExistence type="inferred from homology"/>
<keyword evidence="10" id="KW-1185">Reference proteome</keyword>
<comment type="pathway">
    <text evidence="8">Amino-acid biosynthesis; L-arginine biosynthesis; N(2)-acetyl-L-ornithine from L-glutamate: step 1/4.</text>
</comment>
<dbReference type="HOGENOM" id="CLU_027172_2_0_11"/>
<dbReference type="InterPro" id="IPR042195">
    <property type="entry name" value="ArgJ_beta_C"/>
</dbReference>
<evidence type="ECO:0000256" key="8">
    <source>
        <dbReference type="HAMAP-Rule" id="MF_01106"/>
    </source>
</evidence>
<dbReference type="CDD" id="cd02152">
    <property type="entry name" value="OAT"/>
    <property type="match status" value="1"/>
</dbReference>
<dbReference type="GO" id="GO:0006526">
    <property type="term" value="P:L-arginine biosynthetic process"/>
    <property type="evidence" value="ECO:0007669"/>
    <property type="project" value="UniProtKB-UniRule"/>
</dbReference>
<keyword evidence="7 8" id="KW-0012">Acyltransferase</keyword>
<dbReference type="EC" id="2.3.1.35" evidence="8"/>
<dbReference type="PANTHER" id="PTHR23100:SF0">
    <property type="entry name" value="ARGININE BIOSYNTHESIS BIFUNCTIONAL PROTEIN ARGJ, MITOCHONDRIAL"/>
    <property type="match status" value="1"/>
</dbReference>
<dbReference type="SUPFAM" id="SSF56266">
    <property type="entry name" value="DmpA/ArgJ-like"/>
    <property type="match status" value="1"/>
</dbReference>
<comment type="similarity">
    <text evidence="2 8">Belongs to the ArgJ family.</text>
</comment>
<dbReference type="GO" id="GO:0006592">
    <property type="term" value="P:ornithine biosynthetic process"/>
    <property type="evidence" value="ECO:0007669"/>
    <property type="project" value="TreeGrafter"/>
</dbReference>
<protein>
    <recommendedName>
        <fullName evidence="8">Arginine biosynthesis bifunctional protein ArgJ</fullName>
    </recommendedName>
    <domain>
        <recommendedName>
            <fullName evidence="8">Glutamate N-acetyltransferase</fullName>
            <ecNumber evidence="8">2.3.1.35</ecNumber>
        </recommendedName>
        <alternativeName>
            <fullName evidence="8">Ornithine acetyltransferase</fullName>
            <shortName evidence="8">OATase</shortName>
        </alternativeName>
        <alternativeName>
            <fullName evidence="8">Ornithine transacetylase</fullName>
        </alternativeName>
    </domain>
    <domain>
        <recommendedName>
            <fullName evidence="8">Amino-acid acetyltransferase</fullName>
            <ecNumber evidence="8">2.3.1.1</ecNumber>
        </recommendedName>
        <alternativeName>
            <fullName evidence="8">N-acetylglutamate synthase</fullName>
            <shortName evidence="8">AGSase</shortName>
        </alternativeName>
    </domain>
    <component>
        <recommendedName>
            <fullName evidence="8">Arginine biosynthesis bifunctional protein ArgJ alpha chain</fullName>
        </recommendedName>
    </component>
    <component>
        <recommendedName>
            <fullName evidence="8">Arginine biosynthesis bifunctional protein ArgJ beta chain</fullName>
        </recommendedName>
    </component>
</protein>
<keyword evidence="6 8" id="KW-0068">Autocatalytic cleavage</keyword>
<evidence type="ECO:0000313" key="10">
    <source>
        <dbReference type="Proteomes" id="UP000000628"/>
    </source>
</evidence>
<dbReference type="AlphaFoldDB" id="C7R3R1"/>
<comment type="pathway">
    <text evidence="8">Amino-acid biosynthesis; L-arginine biosynthesis; L-ornithine and N-acetyl-L-glutamate from L-glutamate and N(2)-acetyl-L-ornithine (cyclic): step 1/1.</text>
</comment>
<comment type="catalytic activity">
    <reaction evidence="8">
        <text>L-glutamate + acetyl-CoA = N-acetyl-L-glutamate + CoA + H(+)</text>
        <dbReference type="Rhea" id="RHEA:24292"/>
        <dbReference type="ChEBI" id="CHEBI:15378"/>
        <dbReference type="ChEBI" id="CHEBI:29985"/>
        <dbReference type="ChEBI" id="CHEBI:44337"/>
        <dbReference type="ChEBI" id="CHEBI:57287"/>
        <dbReference type="ChEBI" id="CHEBI:57288"/>
        <dbReference type="EC" id="2.3.1.1"/>
    </reaction>
</comment>
<sequence length="388" mass="39606">MSVTHPKGFVAAGVAAGLKTSGNKDVALVVNTGPRDTAAAVFTSNRIQAAPITWSKQAIADGQVRAVVLNSGGANACTGPEGFADTHHTAEHVAKLLGTSSGDVLVCSTGLIGERLNMPALTAGITDAATHLSDTGGPDAAHAIMTTDSVAKMATHNAHGWSVGGMAKGAGMLAPALATMLCVITTDADIAPETAQRALAQATSTTFDRIDSDGCMSTNDTVILLASGASGITPTEAEFTTAITAVAKDLSRALINDAEGASHDIAVTVTHATSEDAALAVARSITRSNLVKTAIFGNDPNWGRVLASLGTVPTHVAPYEPDAIDVTINGVTVCRNGGVGDDRTLVNLAAHRDVHIVVNLNAGDHPPVTVWTNDLTHDYVHENSAYST</sequence>
<feature type="binding site" evidence="8">
    <location>
        <position position="146"/>
    </location>
    <ligand>
        <name>substrate</name>
    </ligand>
</feature>
<dbReference type="FunFam" id="3.10.20.340:FF:000003">
    <property type="entry name" value="Arginine biosynthesis bifunctional protein ArgJ"/>
    <property type="match status" value="1"/>
</dbReference>
<comment type="function">
    <text evidence="8">Catalyzes two activities which are involved in the cyclic version of arginine biosynthesis: the synthesis of N-acetylglutamate from glutamate and acetyl-CoA as the acetyl donor, and of ornithine by transacetylation between N(2)-acetylornithine and glutamate.</text>
</comment>
<dbReference type="Proteomes" id="UP000000628">
    <property type="component" value="Chromosome"/>
</dbReference>
<dbReference type="NCBIfam" id="NF003802">
    <property type="entry name" value="PRK05388.1"/>
    <property type="match status" value="1"/>
</dbReference>
<dbReference type="EC" id="2.3.1.1" evidence="8"/>
<evidence type="ECO:0000256" key="3">
    <source>
        <dbReference type="ARBA" id="ARBA00011475"/>
    </source>
</evidence>
<dbReference type="HAMAP" id="MF_01106">
    <property type="entry name" value="ArgJ"/>
    <property type="match status" value="1"/>
</dbReference>
<dbReference type="Gene3D" id="3.10.20.340">
    <property type="entry name" value="ArgJ beta chain, C-terminal domain"/>
    <property type="match status" value="1"/>
</dbReference>